<feature type="domain" description="Flagella basal body P-ring formation protein FlgA SAF" evidence="2">
    <location>
        <begin position="5"/>
        <end position="88"/>
    </location>
</feature>
<reference evidence="3 4" key="1">
    <citation type="journal article" date="2017" name="Appl. Environ. Microbiol.">
        <title>Parallel evolution of two clades of a major Atlantic endemic Vibrio parahaemolyticus pathogen lineage by independent acquisition of related pathogenicity islands.</title>
        <authorList>
            <person name="Xu F."/>
            <person name="Gonzalez-Escalona N."/>
            <person name="Drees K.P."/>
            <person name="Sebra R.P."/>
            <person name="Cooper V.S."/>
            <person name="Jones S.H."/>
            <person name="Whistler C.A."/>
        </authorList>
    </citation>
    <scope>NUCLEOTIDE SEQUENCE [LARGE SCALE GENOMIC DNA]</scope>
    <source>
        <strain evidence="3 4">MAVP-3</strain>
    </source>
</reference>
<keyword evidence="3" id="KW-0282">Flagellum</keyword>
<proteinExistence type="inferred from homology"/>
<dbReference type="InterPro" id="IPR017585">
    <property type="entry name" value="SAF_FlgA"/>
</dbReference>
<protein>
    <recommendedName>
        <fullName evidence="1">Flagella basal body P-ring formation protein FlgA</fullName>
    </recommendedName>
</protein>
<sequence>DGFSSFEQVVGAKLKRSVRLGDVVERNDVCVVCRNEKVTIKAVKSGMTITTQGTALQDGATGDQVRVKNDKSQRIIEGIVTDIAEITVTF</sequence>
<dbReference type="NCBIfam" id="TIGR03170">
    <property type="entry name" value="flgA_cterm"/>
    <property type="match status" value="1"/>
</dbReference>
<keyword evidence="1" id="KW-1005">Bacterial flagellum biogenesis</keyword>
<dbReference type="PANTHER" id="PTHR36307:SF1">
    <property type="entry name" value="FLAGELLA BASAL BODY P-RING FORMATION PROTEIN FLGA"/>
    <property type="match status" value="1"/>
</dbReference>
<dbReference type="AlphaFoldDB" id="A0A227J523"/>
<gene>
    <name evidence="3" type="ORF">CA163_28195</name>
</gene>
<evidence type="ECO:0000313" key="3">
    <source>
        <dbReference type="EMBL" id="OXE29525.1"/>
    </source>
</evidence>
<dbReference type="PANTHER" id="PTHR36307">
    <property type="entry name" value="FLAGELLA BASAL BODY P-RING FORMATION PROTEIN FLGA"/>
    <property type="match status" value="1"/>
</dbReference>
<accession>A0A227J523</accession>
<dbReference type="EMBL" id="NIXT01003172">
    <property type="protein sequence ID" value="OXE29525.1"/>
    <property type="molecule type" value="Genomic_DNA"/>
</dbReference>
<dbReference type="InterPro" id="IPR039246">
    <property type="entry name" value="Flagellar_FlgA"/>
</dbReference>
<dbReference type="Proteomes" id="UP000214596">
    <property type="component" value="Unassembled WGS sequence"/>
</dbReference>
<dbReference type="Pfam" id="PF13144">
    <property type="entry name" value="ChapFlgA"/>
    <property type="match status" value="1"/>
</dbReference>
<comment type="caution">
    <text evidence="3">The sequence shown here is derived from an EMBL/GenBank/DDBJ whole genome shotgun (WGS) entry which is preliminary data.</text>
</comment>
<keyword evidence="3" id="KW-0969">Cilium</keyword>
<comment type="function">
    <text evidence="1">Involved in the assembly process of the P-ring formation. It may associate with FlgF on the rod constituting a structure essential for the P-ring assembly or may act as a modulator protein for the P-ring assembly.</text>
</comment>
<comment type="similarity">
    <text evidence="1">Belongs to the FlgA family.</text>
</comment>
<dbReference type="Gene3D" id="2.30.30.760">
    <property type="match status" value="1"/>
</dbReference>
<keyword evidence="3" id="KW-0966">Cell projection</keyword>
<keyword evidence="1" id="KW-0574">Periplasm</keyword>
<evidence type="ECO:0000256" key="1">
    <source>
        <dbReference type="RuleBase" id="RU362063"/>
    </source>
</evidence>
<organism evidence="3 4">
    <name type="scientific">Vibrio parahaemolyticus</name>
    <dbReference type="NCBI Taxonomy" id="670"/>
    <lineage>
        <taxon>Bacteria</taxon>
        <taxon>Pseudomonadati</taxon>
        <taxon>Pseudomonadota</taxon>
        <taxon>Gammaproteobacteria</taxon>
        <taxon>Vibrionales</taxon>
        <taxon>Vibrionaceae</taxon>
        <taxon>Vibrio</taxon>
    </lineage>
</organism>
<name>A0A227J523_VIBPH</name>
<dbReference type="GO" id="GO:0042597">
    <property type="term" value="C:periplasmic space"/>
    <property type="evidence" value="ECO:0007669"/>
    <property type="project" value="UniProtKB-SubCell"/>
</dbReference>
<dbReference type="STRING" id="670.ACZ92_12230"/>
<feature type="non-terminal residue" evidence="3">
    <location>
        <position position="1"/>
    </location>
</feature>
<dbReference type="GO" id="GO:0044780">
    <property type="term" value="P:bacterial-type flagellum assembly"/>
    <property type="evidence" value="ECO:0007669"/>
    <property type="project" value="InterPro"/>
</dbReference>
<evidence type="ECO:0000313" key="4">
    <source>
        <dbReference type="Proteomes" id="UP000214596"/>
    </source>
</evidence>
<evidence type="ECO:0000259" key="2">
    <source>
        <dbReference type="Pfam" id="PF13144"/>
    </source>
</evidence>
<comment type="subcellular location">
    <subcellularLocation>
        <location evidence="1">Periplasm</location>
    </subcellularLocation>
</comment>